<name>A0A4U1C3X8_9SPHI</name>
<reference evidence="1 2" key="1">
    <citation type="submission" date="2019-04" db="EMBL/GenBank/DDBJ databases">
        <title>Pedobacter sp. AR-3-17 sp. nov., isolated from Arctic soil.</title>
        <authorList>
            <person name="Dahal R.H."/>
            <person name="Kim D.-U."/>
        </authorList>
    </citation>
    <scope>NUCLEOTIDE SEQUENCE [LARGE SCALE GENOMIC DNA]</scope>
    <source>
        <strain evidence="1 2">AR-3-17</strain>
    </source>
</reference>
<dbReference type="EMBL" id="SWBP01000001">
    <property type="protein sequence ID" value="TKC00530.1"/>
    <property type="molecule type" value="Genomic_DNA"/>
</dbReference>
<comment type="caution">
    <text evidence="1">The sequence shown here is derived from an EMBL/GenBank/DDBJ whole genome shotgun (WGS) entry which is preliminary data.</text>
</comment>
<gene>
    <name evidence="1" type="ORF">FA046_02290</name>
</gene>
<dbReference type="OrthoDB" id="1489643at2"/>
<dbReference type="AlphaFoldDB" id="A0A4U1C3X8"/>
<organism evidence="1 2">
    <name type="scientific">Pedobacter cryophilus</name>
    <dbReference type="NCBI Taxonomy" id="2571271"/>
    <lineage>
        <taxon>Bacteria</taxon>
        <taxon>Pseudomonadati</taxon>
        <taxon>Bacteroidota</taxon>
        <taxon>Sphingobacteriia</taxon>
        <taxon>Sphingobacteriales</taxon>
        <taxon>Sphingobacteriaceae</taxon>
        <taxon>Pedobacter</taxon>
    </lineage>
</organism>
<dbReference type="PROSITE" id="PS51257">
    <property type="entry name" value="PROKAR_LIPOPROTEIN"/>
    <property type="match status" value="1"/>
</dbReference>
<dbReference type="Proteomes" id="UP000308181">
    <property type="component" value="Unassembled WGS sequence"/>
</dbReference>
<proteinExistence type="predicted"/>
<sequence length="380" mass="43509">MNSKGFGVLLIGLITLVSVSCSSGKKSLQNGNYDQAVYTAVNRLKSNPNKGKAIATLQKGYDYALDKHLSNIKDIKLTDDLFKWEQVINEYQSINNLALAISNCPACMDAIPQPQKFIAEVSDAKYFAAEARYDKGKKLLSQNNKAAAKEAYFNFERAEQLYPDFKDAQEMIDNAYWAALTRVLVEPAQVNSRFYKLSNEYFQNKVNEFMKNYEAKSFVRFYTPDEAKLVKVKFDQILSLNFDDFVVGQTYLKERIEDIKRDSIKIGETKDSLKKPIYTTAKGKLTTFEKTITSSGLLDFKIIDIATNKVVNQEKMPGTFIWKDVWGTYRGDERALTNDDKALLKRRESIPPAPQDLFIEFTKPIYDQLTNKVRNFYARN</sequence>
<accession>A0A4U1C3X8</accession>
<evidence type="ECO:0008006" key="3">
    <source>
        <dbReference type="Google" id="ProtNLM"/>
    </source>
</evidence>
<protein>
    <recommendedName>
        <fullName evidence="3">Lipoprotein</fullName>
    </recommendedName>
</protein>
<keyword evidence="2" id="KW-1185">Reference proteome</keyword>
<dbReference type="RefSeq" id="WP_136824738.1">
    <property type="nucleotide sequence ID" value="NZ_SWBP01000001.1"/>
</dbReference>
<evidence type="ECO:0000313" key="1">
    <source>
        <dbReference type="EMBL" id="TKC00530.1"/>
    </source>
</evidence>
<evidence type="ECO:0000313" key="2">
    <source>
        <dbReference type="Proteomes" id="UP000308181"/>
    </source>
</evidence>